<keyword evidence="1" id="KW-1133">Transmembrane helix</keyword>
<proteinExistence type="predicted"/>
<organism evidence="2 3">
    <name type="scientific">Psychromarinibacter halotolerans</name>
    <dbReference type="NCBI Taxonomy" id="1775175"/>
    <lineage>
        <taxon>Bacteria</taxon>
        <taxon>Pseudomonadati</taxon>
        <taxon>Pseudomonadota</taxon>
        <taxon>Alphaproteobacteria</taxon>
        <taxon>Rhodobacterales</taxon>
        <taxon>Paracoccaceae</taxon>
        <taxon>Psychromarinibacter</taxon>
    </lineage>
</organism>
<feature type="transmembrane region" description="Helical" evidence="1">
    <location>
        <begin position="224"/>
        <end position="249"/>
    </location>
</feature>
<name>A0ABV7GWX7_9RHOB</name>
<feature type="transmembrane region" description="Helical" evidence="1">
    <location>
        <begin position="192"/>
        <end position="212"/>
    </location>
</feature>
<dbReference type="EMBL" id="JBHRTB010000010">
    <property type="protein sequence ID" value="MFC3144766.1"/>
    <property type="molecule type" value="Genomic_DNA"/>
</dbReference>
<accession>A0ABV7GWX7</accession>
<evidence type="ECO:0000313" key="3">
    <source>
        <dbReference type="Proteomes" id="UP001595632"/>
    </source>
</evidence>
<reference evidence="3" key="1">
    <citation type="journal article" date="2019" name="Int. J. Syst. Evol. Microbiol.">
        <title>The Global Catalogue of Microorganisms (GCM) 10K type strain sequencing project: providing services to taxonomists for standard genome sequencing and annotation.</title>
        <authorList>
            <consortium name="The Broad Institute Genomics Platform"/>
            <consortium name="The Broad Institute Genome Sequencing Center for Infectious Disease"/>
            <person name="Wu L."/>
            <person name="Ma J."/>
        </authorList>
    </citation>
    <scope>NUCLEOTIDE SEQUENCE [LARGE SCALE GENOMIC DNA]</scope>
    <source>
        <strain evidence="3">KCTC 52366</strain>
    </source>
</reference>
<evidence type="ECO:0008006" key="4">
    <source>
        <dbReference type="Google" id="ProtNLM"/>
    </source>
</evidence>
<feature type="transmembrane region" description="Helical" evidence="1">
    <location>
        <begin position="149"/>
        <end position="171"/>
    </location>
</feature>
<evidence type="ECO:0000313" key="2">
    <source>
        <dbReference type="EMBL" id="MFC3144766.1"/>
    </source>
</evidence>
<feature type="transmembrane region" description="Helical" evidence="1">
    <location>
        <begin position="111"/>
        <end position="137"/>
    </location>
</feature>
<keyword evidence="1" id="KW-0472">Membrane</keyword>
<protein>
    <recommendedName>
        <fullName evidence="4">Frag1/DRAM/Sfk1 family protein</fullName>
    </recommendedName>
</protein>
<feature type="transmembrane region" description="Helical" evidence="1">
    <location>
        <begin position="71"/>
        <end position="99"/>
    </location>
</feature>
<keyword evidence="1" id="KW-0812">Transmembrane</keyword>
<dbReference type="RefSeq" id="WP_275634927.1">
    <property type="nucleotide sequence ID" value="NZ_JARGYD010000013.1"/>
</dbReference>
<keyword evidence="3" id="KW-1185">Reference proteome</keyword>
<gene>
    <name evidence="2" type="ORF">ACFOGP_18735</name>
</gene>
<sequence>MSRPIAYDPRPGWLGWVSLLSLLAMTFAFVTVNLQIYSARAAFIASHPEYVAKQPPTISRALSDPAIGDGFAFWIGLSALLLFPAVSGVIATFASALPAVRAASPGGARRLVAVSVFLPLLQLGSCIGMVMLSQYTFPDYNDEHMFGSYLFFISQAGMVLAGLLFSIATARDPAMAATMAEAGVYAPGANRARLWVGTTSVLLSLGYLGLFIAKGLDLGAWEPFVYLVYVSTEPVCISFYLLFGLLYNVDLARAAFGRRAAVQGV</sequence>
<comment type="caution">
    <text evidence="2">The sequence shown here is derived from an EMBL/GenBank/DDBJ whole genome shotgun (WGS) entry which is preliminary data.</text>
</comment>
<feature type="transmembrane region" description="Helical" evidence="1">
    <location>
        <begin position="12"/>
        <end position="32"/>
    </location>
</feature>
<dbReference type="Proteomes" id="UP001595632">
    <property type="component" value="Unassembled WGS sequence"/>
</dbReference>
<evidence type="ECO:0000256" key="1">
    <source>
        <dbReference type="SAM" id="Phobius"/>
    </source>
</evidence>